<evidence type="ECO:0000256" key="3">
    <source>
        <dbReference type="ARBA" id="ARBA00023242"/>
    </source>
</evidence>
<organism evidence="5 6">
    <name type="scientific">Stereocaulon virgatum</name>
    <dbReference type="NCBI Taxonomy" id="373712"/>
    <lineage>
        <taxon>Eukaryota</taxon>
        <taxon>Fungi</taxon>
        <taxon>Dikarya</taxon>
        <taxon>Ascomycota</taxon>
        <taxon>Pezizomycotina</taxon>
        <taxon>Lecanoromycetes</taxon>
        <taxon>OSLEUM clade</taxon>
        <taxon>Lecanoromycetidae</taxon>
        <taxon>Lecanorales</taxon>
        <taxon>Lecanorineae</taxon>
        <taxon>Stereocaulaceae</taxon>
        <taxon>Stereocaulon</taxon>
    </lineage>
</organism>
<comment type="caution">
    <text evidence="5">The sequence shown here is derived from an EMBL/GenBank/DDBJ whole genome shotgun (WGS) entry which is preliminary data.</text>
</comment>
<dbReference type="Proteomes" id="UP001590950">
    <property type="component" value="Unassembled WGS sequence"/>
</dbReference>
<evidence type="ECO:0000256" key="1">
    <source>
        <dbReference type="ARBA" id="ARBA00004123"/>
    </source>
</evidence>
<keyword evidence="3" id="KW-0539">Nucleus</keyword>
<protein>
    <recommendedName>
        <fullName evidence="7">Leucine zipper with capping helix domain-containing protein</fullName>
    </recommendedName>
</protein>
<comment type="subcellular location">
    <subcellularLocation>
        <location evidence="1">Nucleus</location>
    </subcellularLocation>
</comment>
<accession>A0ABR4AIG0</accession>
<evidence type="ECO:0000313" key="6">
    <source>
        <dbReference type="Proteomes" id="UP001590950"/>
    </source>
</evidence>
<evidence type="ECO:0000256" key="4">
    <source>
        <dbReference type="ARBA" id="ARBA00023254"/>
    </source>
</evidence>
<dbReference type="PANTHER" id="PTHR15938">
    <property type="entry name" value="TBP-1 INTERACTING PROTEIN"/>
    <property type="match status" value="1"/>
</dbReference>
<evidence type="ECO:0000313" key="5">
    <source>
        <dbReference type="EMBL" id="KAL2045568.1"/>
    </source>
</evidence>
<evidence type="ECO:0008006" key="7">
    <source>
        <dbReference type="Google" id="ProtNLM"/>
    </source>
</evidence>
<proteinExistence type="predicted"/>
<name>A0ABR4AIG0_9LECA</name>
<reference evidence="5 6" key="1">
    <citation type="submission" date="2024-09" db="EMBL/GenBank/DDBJ databases">
        <title>Rethinking Asexuality: The Enigmatic Case of Functional Sexual Genes in Lepraria (Stereocaulaceae).</title>
        <authorList>
            <person name="Doellman M."/>
            <person name="Sun Y."/>
            <person name="Barcenas-Pena A."/>
            <person name="Lumbsch H.T."/>
            <person name="Grewe F."/>
        </authorList>
    </citation>
    <scope>NUCLEOTIDE SEQUENCE [LARGE SCALE GENOMIC DNA]</scope>
    <source>
        <strain evidence="5 6">Mercado 3170</strain>
    </source>
</reference>
<evidence type="ECO:0000256" key="2">
    <source>
        <dbReference type="ARBA" id="ARBA00023172"/>
    </source>
</evidence>
<dbReference type="EMBL" id="JBEFKJ010000006">
    <property type="protein sequence ID" value="KAL2045568.1"/>
    <property type="molecule type" value="Genomic_DNA"/>
</dbReference>
<sequence length="131" mass="14875">MSLEDLAAMDAEITSLRETITTAKATEKLLRANLASVNATMSTEELHASVTVLEREKKDILGRLGPLKTGNVKPVLPEEKIKVDKEFSRWEKIAGKRKKICLELWAMCTEQMEEGKTREELWEEWGLEGDE</sequence>
<keyword evidence="2" id="KW-0233">DNA recombination</keyword>
<keyword evidence="6" id="KW-1185">Reference proteome</keyword>
<keyword evidence="4" id="KW-0469">Meiosis</keyword>
<dbReference type="PANTHER" id="PTHR15938:SF0">
    <property type="entry name" value="HOMOLOGOUS-PAIRING PROTEIN 2 HOMOLOG"/>
    <property type="match status" value="1"/>
</dbReference>
<gene>
    <name evidence="5" type="ORF">N7G274_001996</name>
</gene>